<sequence length="158" mass="17993">MLLPCRRAALIVDGKALLNLDDYQASGRGTLGEDGHCSHYWNCWWFHHCASVCHFDRTVDLLESVSPEFCRKLNLKCHLQESLQNIPESSALKNDRCVYAQQAQALFVSVVYIVNEIDRGHRMLQNAEAVAVLDIQLFAASRMPTNYTRAAHKKHLRP</sequence>
<dbReference type="Proteomes" id="UP000492821">
    <property type="component" value="Unassembled WGS sequence"/>
</dbReference>
<evidence type="ECO:0000313" key="2">
    <source>
        <dbReference type="WBParaSite" id="Pan_g14186.t1"/>
    </source>
</evidence>
<reference evidence="2" key="2">
    <citation type="submission" date="2020-10" db="UniProtKB">
        <authorList>
            <consortium name="WormBaseParasite"/>
        </authorList>
    </citation>
    <scope>IDENTIFICATION</scope>
</reference>
<protein>
    <submittedName>
        <fullName evidence="2">Uncharacterized protein</fullName>
    </submittedName>
</protein>
<dbReference type="AlphaFoldDB" id="A0A7E4UY12"/>
<keyword evidence="1" id="KW-1185">Reference proteome</keyword>
<dbReference type="WBParaSite" id="Pan_g14186.t1">
    <property type="protein sequence ID" value="Pan_g14186.t1"/>
    <property type="gene ID" value="Pan_g14186"/>
</dbReference>
<proteinExistence type="predicted"/>
<evidence type="ECO:0000313" key="1">
    <source>
        <dbReference type="Proteomes" id="UP000492821"/>
    </source>
</evidence>
<reference evidence="1" key="1">
    <citation type="journal article" date="2013" name="Genetics">
        <title>The draft genome and transcriptome of Panagrellus redivivus are shaped by the harsh demands of a free-living lifestyle.</title>
        <authorList>
            <person name="Srinivasan J."/>
            <person name="Dillman A.R."/>
            <person name="Macchietto M.G."/>
            <person name="Heikkinen L."/>
            <person name="Lakso M."/>
            <person name="Fracchia K.M."/>
            <person name="Antoshechkin I."/>
            <person name="Mortazavi A."/>
            <person name="Wong G."/>
            <person name="Sternberg P.W."/>
        </authorList>
    </citation>
    <scope>NUCLEOTIDE SEQUENCE [LARGE SCALE GENOMIC DNA]</scope>
    <source>
        <strain evidence="1">MT8872</strain>
    </source>
</reference>
<organism evidence="1 2">
    <name type="scientific">Panagrellus redivivus</name>
    <name type="common">Microworm</name>
    <dbReference type="NCBI Taxonomy" id="6233"/>
    <lineage>
        <taxon>Eukaryota</taxon>
        <taxon>Metazoa</taxon>
        <taxon>Ecdysozoa</taxon>
        <taxon>Nematoda</taxon>
        <taxon>Chromadorea</taxon>
        <taxon>Rhabditida</taxon>
        <taxon>Tylenchina</taxon>
        <taxon>Panagrolaimomorpha</taxon>
        <taxon>Panagrolaimoidea</taxon>
        <taxon>Panagrolaimidae</taxon>
        <taxon>Panagrellus</taxon>
    </lineage>
</organism>
<accession>A0A7E4UY12</accession>
<name>A0A7E4UY12_PANRE</name>